<evidence type="ECO:0000313" key="4">
    <source>
        <dbReference type="EMBL" id="BDG68078.1"/>
    </source>
</evidence>
<dbReference type="Proteomes" id="UP000831692">
    <property type="component" value="Chromosome"/>
</dbReference>
<protein>
    <recommendedName>
        <fullName evidence="3">Mga helix-turn-helix domain-containing protein</fullName>
    </recommendedName>
</protein>
<proteinExistence type="predicted"/>
<keyword evidence="5" id="KW-1185">Reference proteome</keyword>
<accession>A0ABM7XSI9</accession>
<evidence type="ECO:0000259" key="3">
    <source>
        <dbReference type="Pfam" id="PF05043"/>
    </source>
</evidence>
<reference evidence="4 5" key="1">
    <citation type="submission" date="2022-03" db="EMBL/GenBank/DDBJ databases">
        <title>Complete genome sequence of Enterococcus innesii DB-1.</title>
        <authorList>
            <person name="Fukuda D."/>
            <person name="Nolasco-Hipolito C."/>
        </authorList>
    </citation>
    <scope>NUCLEOTIDE SEQUENCE [LARGE SCALE GENOMIC DNA]</scope>
    <source>
        <strain evidence="4 5">DB-1</strain>
    </source>
</reference>
<dbReference type="Pfam" id="PF05043">
    <property type="entry name" value="Mga"/>
    <property type="match status" value="1"/>
</dbReference>
<dbReference type="PANTHER" id="PTHR30185:SF13">
    <property type="entry name" value="LICABCH OPERON REGULATOR-RELATED"/>
    <property type="match status" value="1"/>
</dbReference>
<keyword evidence="2" id="KW-0804">Transcription</keyword>
<keyword evidence="1" id="KW-0805">Transcription regulation</keyword>
<dbReference type="InterPro" id="IPR050661">
    <property type="entry name" value="BglG_antiterminators"/>
</dbReference>
<organism evidence="4 5">
    <name type="scientific">Enterococcus innesii</name>
    <dbReference type="NCBI Taxonomy" id="2839759"/>
    <lineage>
        <taxon>Bacteria</taxon>
        <taxon>Bacillati</taxon>
        <taxon>Bacillota</taxon>
        <taxon>Bacilli</taxon>
        <taxon>Lactobacillales</taxon>
        <taxon>Enterococcaceae</taxon>
        <taxon>Enterococcus</taxon>
    </lineage>
</organism>
<evidence type="ECO:0000256" key="1">
    <source>
        <dbReference type="ARBA" id="ARBA00023015"/>
    </source>
</evidence>
<dbReference type="PANTHER" id="PTHR30185">
    <property type="entry name" value="CRYPTIC BETA-GLUCOSIDE BGL OPERON ANTITERMINATOR"/>
    <property type="match status" value="1"/>
</dbReference>
<evidence type="ECO:0000256" key="2">
    <source>
        <dbReference type="ARBA" id="ARBA00023163"/>
    </source>
</evidence>
<dbReference type="InterPro" id="IPR007737">
    <property type="entry name" value="Mga_HTH"/>
</dbReference>
<dbReference type="EMBL" id="AP025635">
    <property type="protein sequence ID" value="BDG68078.1"/>
    <property type="molecule type" value="Genomic_DNA"/>
</dbReference>
<name>A0ABM7XSI9_9ENTE</name>
<feature type="domain" description="Mga helix-turn-helix" evidence="3">
    <location>
        <begin position="86"/>
        <end position="162"/>
    </location>
</feature>
<sequence length="503" mass="59293">MRALHLNFILDKRTIRFLKILSAFEGKSDYLLRDLSEATEINERTLLVDIKNIRLHFDGCLEIESTHTGYQFQLLNPNGYAEAKRELISQEPLFVVIESILSGKLLSYEEWADHFFLSESSMRRHLLRVSEALEPYQLQFSINPVDLIGEEGNIRKFLKDFYYEADEISPFTLKPSVEVNELMYYLEENRYQPSMGTDILPTDFYYQFYIMVYRSSQGKYMPVPNIEGMDWEKDDTYQFLLSLKPKIQKRYGFVVPDSELLGLYLYAICKRTIDAPAKEELFCQQFNHWSTITELARKFVAYYDPILADPRFPTTTLIESFLTSVKYLDQLTPIMNKNITEVNAFARHSYPDCYTRIHSFLEANLRDLKVEDTYIEDITASLLLTIEAIRDSYVQNPKRIAFLLEGSSFVCRSVKAKALRYFRGYHQIFFPTIEQMDNHFFYQNQIDIFVTNYADYVSYLEKDMEYILFQSIPTIDDWNHLLERINPQILKDFSLNPLTDLKG</sequence>
<evidence type="ECO:0000313" key="5">
    <source>
        <dbReference type="Proteomes" id="UP000831692"/>
    </source>
</evidence>
<gene>
    <name evidence="4" type="ORF">ENLAB_16420</name>
</gene>